<reference evidence="2" key="1">
    <citation type="journal article" date="2015" name="Nature">
        <title>Complex archaea that bridge the gap between prokaryotes and eukaryotes.</title>
        <authorList>
            <person name="Spang A."/>
            <person name="Saw J.H."/>
            <person name="Jorgensen S.L."/>
            <person name="Zaremba-Niedzwiedzka K."/>
            <person name="Martijn J."/>
            <person name="Lind A.E."/>
            <person name="van Eijk R."/>
            <person name="Schleper C."/>
            <person name="Guy L."/>
            <person name="Ettema T.J."/>
        </authorList>
    </citation>
    <scope>NUCLEOTIDE SEQUENCE</scope>
</reference>
<name>A0A0F9LTW2_9ZZZZ</name>
<evidence type="ECO:0000313" key="2">
    <source>
        <dbReference type="EMBL" id="KKM90546.1"/>
    </source>
</evidence>
<comment type="caution">
    <text evidence="2">The sequence shown here is derived from an EMBL/GenBank/DDBJ whole genome shotgun (WGS) entry which is preliminary data.</text>
</comment>
<organism evidence="2">
    <name type="scientific">marine sediment metagenome</name>
    <dbReference type="NCBI Taxonomy" id="412755"/>
    <lineage>
        <taxon>unclassified sequences</taxon>
        <taxon>metagenomes</taxon>
        <taxon>ecological metagenomes</taxon>
    </lineage>
</organism>
<feature type="transmembrane region" description="Helical" evidence="1">
    <location>
        <begin position="127"/>
        <end position="148"/>
    </location>
</feature>
<feature type="transmembrane region" description="Helical" evidence="1">
    <location>
        <begin position="12"/>
        <end position="32"/>
    </location>
</feature>
<keyword evidence="1" id="KW-0812">Transmembrane</keyword>
<feature type="transmembrane region" description="Helical" evidence="1">
    <location>
        <begin position="93"/>
        <end position="115"/>
    </location>
</feature>
<keyword evidence="1" id="KW-1133">Transmembrane helix</keyword>
<accession>A0A0F9LTW2</accession>
<keyword evidence="1" id="KW-0472">Membrane</keyword>
<dbReference type="EMBL" id="LAZR01006658">
    <property type="protein sequence ID" value="KKM90546.1"/>
    <property type="molecule type" value="Genomic_DNA"/>
</dbReference>
<feature type="transmembrane region" description="Helical" evidence="1">
    <location>
        <begin position="68"/>
        <end position="86"/>
    </location>
</feature>
<gene>
    <name evidence="2" type="ORF">LCGC14_1237590</name>
</gene>
<evidence type="ECO:0000256" key="1">
    <source>
        <dbReference type="SAM" id="Phobius"/>
    </source>
</evidence>
<sequence>MNLIKLIKNRLTIFLIQISILIAAISFFEYNYDLNLQLFPKPDDTVVEQIFIIEWLVNYILFKSYEDMILIFTIWFIISIIPVLIYNDYKEVYSMNLITFFFSNFFFYAFLLNYYRPYFNANFLNLFIKTLILGITMIFFSIGTSLTLKAIRRPKFEMQQEDLHQIAESIRSKCPQCGTEFNSKPLFCYNCNYELKTGN</sequence>
<protein>
    <recommendedName>
        <fullName evidence="3">Zinc-ribbon domain-containing protein</fullName>
    </recommendedName>
</protein>
<evidence type="ECO:0008006" key="3">
    <source>
        <dbReference type="Google" id="ProtNLM"/>
    </source>
</evidence>
<dbReference type="AlphaFoldDB" id="A0A0F9LTW2"/>
<proteinExistence type="predicted"/>